<accession>A0A1F5X2Q5</accession>
<evidence type="ECO:0008006" key="4">
    <source>
        <dbReference type="Google" id="ProtNLM"/>
    </source>
</evidence>
<dbReference type="AlphaFoldDB" id="A0A1F5X2Q5"/>
<evidence type="ECO:0000256" key="1">
    <source>
        <dbReference type="SAM" id="SignalP"/>
    </source>
</evidence>
<gene>
    <name evidence="2" type="ORF">A2924_03000</name>
</gene>
<proteinExistence type="predicted"/>
<feature type="chain" id="PRO_5009522257" description="DUF4367 domain-containing protein" evidence="1">
    <location>
        <begin position="23"/>
        <end position="178"/>
    </location>
</feature>
<comment type="caution">
    <text evidence="2">The sequence shown here is derived from an EMBL/GenBank/DDBJ whole genome shotgun (WGS) entry which is preliminary data.</text>
</comment>
<evidence type="ECO:0000313" key="3">
    <source>
        <dbReference type="Proteomes" id="UP000178046"/>
    </source>
</evidence>
<dbReference type="Proteomes" id="UP000178046">
    <property type="component" value="Unassembled WGS sequence"/>
</dbReference>
<organism evidence="2 3">
    <name type="scientific">Candidatus Giovannonibacteria bacterium RIFCSPLOWO2_01_FULL_44_16</name>
    <dbReference type="NCBI Taxonomy" id="1798348"/>
    <lineage>
        <taxon>Bacteria</taxon>
        <taxon>Candidatus Giovannoniibacteriota</taxon>
    </lineage>
</organism>
<dbReference type="EMBL" id="MFIA01000027">
    <property type="protein sequence ID" value="OGF82113.1"/>
    <property type="molecule type" value="Genomic_DNA"/>
</dbReference>
<feature type="signal peptide" evidence="1">
    <location>
        <begin position="1"/>
        <end position="22"/>
    </location>
</feature>
<keyword evidence="1" id="KW-0732">Signal</keyword>
<evidence type="ECO:0000313" key="2">
    <source>
        <dbReference type="EMBL" id="OGF82113.1"/>
    </source>
</evidence>
<name>A0A1F5X2Q5_9BACT</name>
<reference evidence="2 3" key="1">
    <citation type="journal article" date="2016" name="Nat. Commun.">
        <title>Thousands of microbial genomes shed light on interconnected biogeochemical processes in an aquifer system.</title>
        <authorList>
            <person name="Anantharaman K."/>
            <person name="Brown C.T."/>
            <person name="Hug L.A."/>
            <person name="Sharon I."/>
            <person name="Castelle C.J."/>
            <person name="Probst A.J."/>
            <person name="Thomas B.C."/>
            <person name="Singh A."/>
            <person name="Wilkins M.J."/>
            <person name="Karaoz U."/>
            <person name="Brodie E.L."/>
            <person name="Williams K.H."/>
            <person name="Hubbard S.S."/>
            <person name="Banfield J.F."/>
        </authorList>
    </citation>
    <scope>NUCLEOTIDE SEQUENCE [LARGE SCALE GENOMIC DNA]</scope>
</reference>
<protein>
    <recommendedName>
        <fullName evidence="4">DUF4367 domain-containing protein</fullName>
    </recommendedName>
</protein>
<sequence>MKQKSKSKIIIFLIIAALAASAAGIWYFSDFSSPEKRLNLSPDLRFNLYNSEELGFSFQYPPNFVISSFEEGEATIILATATSTDASFQIYITAFDEPGDMITAERVQQDIPDIIINDPQEITIGGLAKGISFISESPEGSTSNSEIWFAHTGWLYQITAPLSDDTLLQRVLNMWKFE</sequence>